<dbReference type="PANTHER" id="PTHR40076:SF1">
    <property type="entry name" value="MEMBRANE PROTEIN"/>
    <property type="match status" value="1"/>
</dbReference>
<gene>
    <name evidence="2" type="ORF">FC97_GL000160</name>
</gene>
<feature type="transmembrane region" description="Helical" evidence="1">
    <location>
        <begin position="72"/>
        <end position="94"/>
    </location>
</feature>
<evidence type="ECO:0000256" key="1">
    <source>
        <dbReference type="SAM" id="Phobius"/>
    </source>
</evidence>
<accession>A0ABR5NXA4</accession>
<protein>
    <submittedName>
        <fullName evidence="2">Integral membrane protein</fullName>
    </submittedName>
</protein>
<reference evidence="2 3" key="1">
    <citation type="journal article" date="2015" name="Genome Announc.">
        <title>Expanding the biotechnology potential of lactobacilli through comparative genomics of 213 strains and associated genera.</title>
        <authorList>
            <person name="Sun Z."/>
            <person name="Harris H.M."/>
            <person name="McCann A."/>
            <person name="Guo C."/>
            <person name="Argimon S."/>
            <person name="Zhang W."/>
            <person name="Yang X."/>
            <person name="Jeffery I.B."/>
            <person name="Cooney J.C."/>
            <person name="Kagawa T.F."/>
            <person name="Liu W."/>
            <person name="Song Y."/>
            <person name="Salvetti E."/>
            <person name="Wrobel A."/>
            <person name="Rasinkangas P."/>
            <person name="Parkhill J."/>
            <person name="Rea M.C."/>
            <person name="O'Sullivan O."/>
            <person name="Ritari J."/>
            <person name="Douillard F.P."/>
            <person name="Paul Ross R."/>
            <person name="Yang R."/>
            <person name="Briner A.E."/>
            <person name="Felis G.E."/>
            <person name="de Vos W.M."/>
            <person name="Barrangou R."/>
            <person name="Klaenhammer T.R."/>
            <person name="Caufield P.W."/>
            <person name="Cui Y."/>
            <person name="Zhang H."/>
            <person name="O'Toole P.W."/>
        </authorList>
    </citation>
    <scope>NUCLEOTIDE SEQUENCE [LARGE SCALE GENOMIC DNA]</scope>
    <source>
        <strain evidence="2 3">DSM 13961</strain>
    </source>
</reference>
<evidence type="ECO:0000313" key="3">
    <source>
        <dbReference type="Proteomes" id="UP000051499"/>
    </source>
</evidence>
<sequence>MINFLGGYKYMQRYKTRYELKTEVKSLLQGNWTRAIQLYLIPVIVMIININVSRSNSTDAMKDAVYNNGGAFSSLLSTSLTSYIISLVVLLISLSSAFRGLDWIEDPQLDFQPIKSNFTYFRSPDWWKLILIYILVGIFTFLWTLLLVIPGIIKMMAYSQTYFIYKDLNDRGEADGLSLTDYITRSRRLMVGNKGRYFMLQLSFLGWWILGSITLGIGFIWIYPYYKLTMANFYQDLVDKNAANDIR</sequence>
<dbReference type="InterPro" id="IPR010380">
    <property type="entry name" value="DUF975"/>
</dbReference>
<dbReference type="Pfam" id="PF06161">
    <property type="entry name" value="DUF975"/>
    <property type="match status" value="1"/>
</dbReference>
<dbReference type="EMBL" id="AZDH01000001">
    <property type="protein sequence ID" value="KRK53440.1"/>
    <property type="molecule type" value="Genomic_DNA"/>
</dbReference>
<proteinExistence type="predicted"/>
<feature type="transmembrane region" description="Helical" evidence="1">
    <location>
        <begin position="130"/>
        <end position="153"/>
    </location>
</feature>
<dbReference type="Proteomes" id="UP000051499">
    <property type="component" value="Unassembled WGS sequence"/>
</dbReference>
<feature type="transmembrane region" description="Helical" evidence="1">
    <location>
        <begin position="35"/>
        <end position="52"/>
    </location>
</feature>
<keyword evidence="1" id="KW-0812">Transmembrane</keyword>
<comment type="caution">
    <text evidence="2">The sequence shown here is derived from an EMBL/GenBank/DDBJ whole genome shotgun (WGS) entry which is preliminary data.</text>
</comment>
<keyword evidence="3" id="KW-1185">Reference proteome</keyword>
<dbReference type="PANTHER" id="PTHR40076">
    <property type="entry name" value="MEMBRANE PROTEIN-RELATED"/>
    <property type="match status" value="1"/>
</dbReference>
<evidence type="ECO:0000313" key="2">
    <source>
        <dbReference type="EMBL" id="KRK53440.1"/>
    </source>
</evidence>
<keyword evidence="1" id="KW-1133">Transmembrane helix</keyword>
<name>A0ABR5NXA4_9LACO</name>
<feature type="transmembrane region" description="Helical" evidence="1">
    <location>
        <begin position="197"/>
        <end position="223"/>
    </location>
</feature>
<keyword evidence="1" id="KW-0472">Membrane</keyword>
<organism evidence="2 3">
    <name type="scientific">Companilactobacillus kimchii DSM 13961 = JCM 10707</name>
    <dbReference type="NCBI Taxonomy" id="1423765"/>
    <lineage>
        <taxon>Bacteria</taxon>
        <taxon>Bacillati</taxon>
        <taxon>Bacillota</taxon>
        <taxon>Bacilli</taxon>
        <taxon>Lactobacillales</taxon>
        <taxon>Lactobacillaceae</taxon>
        <taxon>Companilactobacillus</taxon>
        <taxon>Companilactobacillus kimchii</taxon>
    </lineage>
</organism>